<dbReference type="Proteomes" id="UP001302812">
    <property type="component" value="Unassembled WGS sequence"/>
</dbReference>
<feature type="compositionally biased region" description="Low complexity" evidence="1">
    <location>
        <begin position="211"/>
        <end position="220"/>
    </location>
</feature>
<feature type="compositionally biased region" description="Low complexity" evidence="1">
    <location>
        <begin position="99"/>
        <end position="122"/>
    </location>
</feature>
<evidence type="ECO:0000313" key="2">
    <source>
        <dbReference type="EMBL" id="KAK4113542.1"/>
    </source>
</evidence>
<feature type="compositionally biased region" description="Basic and acidic residues" evidence="1">
    <location>
        <begin position="376"/>
        <end position="385"/>
    </location>
</feature>
<feature type="region of interest" description="Disordered" evidence="1">
    <location>
        <begin position="359"/>
        <end position="385"/>
    </location>
</feature>
<dbReference type="AlphaFoldDB" id="A0AAN6YTR8"/>
<evidence type="ECO:0000313" key="3">
    <source>
        <dbReference type="Proteomes" id="UP001302812"/>
    </source>
</evidence>
<accession>A0AAN6YTR8</accession>
<organism evidence="2 3">
    <name type="scientific">Canariomyces notabilis</name>
    <dbReference type="NCBI Taxonomy" id="2074819"/>
    <lineage>
        <taxon>Eukaryota</taxon>
        <taxon>Fungi</taxon>
        <taxon>Dikarya</taxon>
        <taxon>Ascomycota</taxon>
        <taxon>Pezizomycotina</taxon>
        <taxon>Sordariomycetes</taxon>
        <taxon>Sordariomycetidae</taxon>
        <taxon>Sordariales</taxon>
        <taxon>Chaetomiaceae</taxon>
        <taxon>Canariomyces</taxon>
    </lineage>
</organism>
<reference evidence="2" key="2">
    <citation type="submission" date="2023-05" db="EMBL/GenBank/DDBJ databases">
        <authorList>
            <consortium name="Lawrence Berkeley National Laboratory"/>
            <person name="Steindorff A."/>
            <person name="Hensen N."/>
            <person name="Bonometti L."/>
            <person name="Westerberg I."/>
            <person name="Brannstrom I.O."/>
            <person name="Guillou S."/>
            <person name="Cros-Aarteil S."/>
            <person name="Calhoun S."/>
            <person name="Haridas S."/>
            <person name="Kuo A."/>
            <person name="Mondo S."/>
            <person name="Pangilinan J."/>
            <person name="Riley R."/>
            <person name="Labutti K."/>
            <person name="Andreopoulos B."/>
            <person name="Lipzen A."/>
            <person name="Chen C."/>
            <person name="Yanf M."/>
            <person name="Daum C."/>
            <person name="Ng V."/>
            <person name="Clum A."/>
            <person name="Ohm R."/>
            <person name="Martin F."/>
            <person name="Silar P."/>
            <person name="Natvig D."/>
            <person name="Lalanne C."/>
            <person name="Gautier V."/>
            <person name="Ament-Velasquez S.L."/>
            <person name="Kruys A."/>
            <person name="Hutchinson M.I."/>
            <person name="Powell A.J."/>
            <person name="Barry K."/>
            <person name="Miller A.N."/>
            <person name="Grigoriev I.V."/>
            <person name="Debuchy R."/>
            <person name="Gladieux P."/>
            <person name="Thoren M.H."/>
            <person name="Johannesson H."/>
        </authorList>
    </citation>
    <scope>NUCLEOTIDE SEQUENCE</scope>
    <source>
        <strain evidence="2">CBS 508.74</strain>
    </source>
</reference>
<name>A0AAN6YTR8_9PEZI</name>
<reference evidence="2" key="1">
    <citation type="journal article" date="2023" name="Mol. Phylogenet. Evol.">
        <title>Genome-scale phylogeny and comparative genomics of the fungal order Sordariales.</title>
        <authorList>
            <person name="Hensen N."/>
            <person name="Bonometti L."/>
            <person name="Westerberg I."/>
            <person name="Brannstrom I.O."/>
            <person name="Guillou S."/>
            <person name="Cros-Aarteil S."/>
            <person name="Calhoun S."/>
            <person name="Haridas S."/>
            <person name="Kuo A."/>
            <person name="Mondo S."/>
            <person name="Pangilinan J."/>
            <person name="Riley R."/>
            <person name="LaButti K."/>
            <person name="Andreopoulos B."/>
            <person name="Lipzen A."/>
            <person name="Chen C."/>
            <person name="Yan M."/>
            <person name="Daum C."/>
            <person name="Ng V."/>
            <person name="Clum A."/>
            <person name="Steindorff A."/>
            <person name="Ohm R.A."/>
            <person name="Martin F."/>
            <person name="Silar P."/>
            <person name="Natvig D.O."/>
            <person name="Lalanne C."/>
            <person name="Gautier V."/>
            <person name="Ament-Velasquez S.L."/>
            <person name="Kruys A."/>
            <person name="Hutchinson M.I."/>
            <person name="Powell A.J."/>
            <person name="Barry K."/>
            <person name="Miller A.N."/>
            <person name="Grigoriev I.V."/>
            <person name="Debuchy R."/>
            <person name="Gladieux P."/>
            <person name="Hiltunen Thoren M."/>
            <person name="Johannesson H."/>
        </authorList>
    </citation>
    <scope>NUCLEOTIDE SEQUENCE</scope>
    <source>
        <strain evidence="2">CBS 508.74</strain>
    </source>
</reference>
<evidence type="ECO:0000256" key="1">
    <source>
        <dbReference type="SAM" id="MobiDB-lite"/>
    </source>
</evidence>
<keyword evidence="3" id="KW-1185">Reference proteome</keyword>
<comment type="caution">
    <text evidence="2">The sequence shown here is derived from an EMBL/GenBank/DDBJ whole genome shotgun (WGS) entry which is preliminary data.</text>
</comment>
<gene>
    <name evidence="2" type="ORF">N656DRAFT_797408</name>
</gene>
<protein>
    <submittedName>
        <fullName evidence="2">Uncharacterized protein</fullName>
    </submittedName>
</protein>
<feature type="region of interest" description="Disordered" evidence="1">
    <location>
        <begin position="70"/>
        <end position="271"/>
    </location>
</feature>
<proteinExistence type="predicted"/>
<sequence length="452" mass="48560">MAPLPATPVTSRFLLSKRQTTQSHTSQTLNQQHGIIPQLLYITPRFASTPRPSSAHSGAVFATPALAIKTRGPRTRSTQDIIDVSSPVSDNAQSPPLSPTTSDTLPEPIEIDSSLLLESSLPEEPETYRASKRRRISIASSSPETYPVTSPDLNSGSDIESLPDAPDEDNDHRPSSSHSRPFSEEEEEEEEEEERVQTVSDDETPRPPSPVSSSSVLSSSSPPPSSPDLDPSRPRRPPQPNHPHTTTSKEQQDPARRFKPHPHQTTDPDYLPQLQQLPDLLFSPQRRGGPKYLPGGLAAELRDWLVEVKEGADVVADLDSGQPPMSEHPRAAPSAVVMTMMRVRVEAVRRGGVGMTLVAGRQVGSGPGRVGPDGDSQGRGREGERDAVELRVMLAGEGMVQGLGGGDSGGNLGRVVPGAVVAVAPPTWEVELGADGRWAVAYRWEVVREGGG</sequence>
<feature type="compositionally biased region" description="Acidic residues" evidence="1">
    <location>
        <begin position="184"/>
        <end position="194"/>
    </location>
</feature>
<dbReference type="EMBL" id="MU853339">
    <property type="protein sequence ID" value="KAK4113542.1"/>
    <property type="molecule type" value="Genomic_DNA"/>
</dbReference>
<feature type="compositionally biased region" description="Polar residues" evidence="1">
    <location>
        <begin position="143"/>
        <end position="158"/>
    </location>
</feature>
<dbReference type="GeneID" id="89941759"/>
<feature type="compositionally biased region" description="Polar residues" evidence="1">
    <location>
        <begin position="75"/>
        <end position="93"/>
    </location>
</feature>
<dbReference type="RefSeq" id="XP_064671112.1">
    <property type="nucleotide sequence ID" value="XM_064817634.1"/>
</dbReference>